<name>A0A6A3GGW2_9STRA</name>
<comment type="caution">
    <text evidence="3">The sequence shown here is derived from an EMBL/GenBank/DDBJ whole genome shotgun (WGS) entry which is preliminary data.</text>
</comment>
<feature type="compositionally biased region" description="Pro residues" evidence="1">
    <location>
        <begin position="136"/>
        <end position="155"/>
    </location>
</feature>
<feature type="compositionally biased region" description="Low complexity" evidence="1">
    <location>
        <begin position="104"/>
        <end position="135"/>
    </location>
</feature>
<feature type="chain" id="PRO_5025362429" description="RxLR effector protein" evidence="2">
    <location>
        <begin position="29"/>
        <end position="155"/>
    </location>
</feature>
<protein>
    <recommendedName>
        <fullName evidence="5">RxLR effector protein</fullName>
    </recommendedName>
</protein>
<dbReference type="AlphaFoldDB" id="A0A6A3GGW2"/>
<organism evidence="3 4">
    <name type="scientific">Phytophthora fragariae</name>
    <dbReference type="NCBI Taxonomy" id="53985"/>
    <lineage>
        <taxon>Eukaryota</taxon>
        <taxon>Sar</taxon>
        <taxon>Stramenopiles</taxon>
        <taxon>Oomycota</taxon>
        <taxon>Peronosporomycetes</taxon>
        <taxon>Peronosporales</taxon>
        <taxon>Peronosporaceae</taxon>
        <taxon>Phytophthora</taxon>
    </lineage>
</organism>
<evidence type="ECO:0008006" key="5">
    <source>
        <dbReference type="Google" id="ProtNLM"/>
    </source>
</evidence>
<accession>A0A6A3GGW2</accession>
<evidence type="ECO:0000313" key="4">
    <source>
        <dbReference type="Proteomes" id="UP000460718"/>
    </source>
</evidence>
<proteinExistence type="predicted"/>
<gene>
    <name evidence="3" type="ORF">PF011_g31475</name>
</gene>
<evidence type="ECO:0000313" key="3">
    <source>
        <dbReference type="EMBL" id="KAE8956443.1"/>
    </source>
</evidence>
<evidence type="ECO:0000256" key="1">
    <source>
        <dbReference type="SAM" id="MobiDB-lite"/>
    </source>
</evidence>
<dbReference type="EMBL" id="QXFW01007804">
    <property type="protein sequence ID" value="KAE8956443.1"/>
    <property type="molecule type" value="Genomic_DNA"/>
</dbReference>
<feature type="signal peptide" evidence="2">
    <location>
        <begin position="1"/>
        <end position="28"/>
    </location>
</feature>
<feature type="compositionally biased region" description="Acidic residues" evidence="1">
    <location>
        <begin position="53"/>
        <end position="84"/>
    </location>
</feature>
<reference evidence="3 4" key="1">
    <citation type="submission" date="2018-09" db="EMBL/GenBank/DDBJ databases">
        <title>Genomic investigation of the strawberry pathogen Phytophthora fragariae indicates pathogenicity is determined by transcriptional variation in three key races.</title>
        <authorList>
            <person name="Adams T.M."/>
            <person name="Armitage A.D."/>
            <person name="Sobczyk M.K."/>
            <person name="Bates H.J."/>
            <person name="Dunwell J.M."/>
            <person name="Nellist C.F."/>
            <person name="Harrison R.J."/>
        </authorList>
    </citation>
    <scope>NUCLEOTIDE SEQUENCE [LARGE SCALE GENOMIC DNA]</scope>
    <source>
        <strain evidence="3 4">SCRP245</strain>
    </source>
</reference>
<sequence length="155" mass="15883">MKIQHHLLASAVCIAVLVATANTSPVAAQVVDGLYSGTTTNDGVSTLLRGPDESDDDGNGDLFGSDESDDDSSEAADEDLDEDYVQVSELDSAVDSRRLRAAVTTPKPTTATPKTTTASPKATTATPKATTAAPKTTPPASTPPQTPKPTPTNST</sequence>
<feature type="non-terminal residue" evidence="3">
    <location>
        <position position="155"/>
    </location>
</feature>
<feature type="region of interest" description="Disordered" evidence="1">
    <location>
        <begin position="38"/>
        <end position="155"/>
    </location>
</feature>
<keyword evidence="2" id="KW-0732">Signal</keyword>
<dbReference type="Proteomes" id="UP000460718">
    <property type="component" value="Unassembled WGS sequence"/>
</dbReference>
<evidence type="ECO:0000256" key="2">
    <source>
        <dbReference type="SAM" id="SignalP"/>
    </source>
</evidence>